<gene>
    <name evidence="3" type="ORF">TWF506_004664</name>
</gene>
<dbReference type="EMBL" id="JAVHJM010000015">
    <property type="protein sequence ID" value="KAK6497189.1"/>
    <property type="molecule type" value="Genomic_DNA"/>
</dbReference>
<sequence length="381" mass="42910">MGLELLVEADDQMFGQPNKYKSTEDNRTMDIFGDEGRDIDSTFDNAIDWGFSDAMGVDSALKDDLQDTWLFPGEVPPVGLSDMQFDKYWYSGSADRNDGSSSFLEAISDSGPGFDISMSQLDERGWHTNPSRYAPLSERNRTVRDYQDTPSTLANAYLSNSRYGTDLDNDIDIYIDPDLLGPTEETNTSFWDDGQHIGSTTLDSTTPLPPIDEFIDFNPIEAQSLQVDPVPPTNQIDTAAPDEALIAGPSRRAPCRPAGQSSTTAIQPVPRPGRRPYKENRQRIPLERVRRRMKCNIDGCEYEYATPGTMYRHRKNTHWSKSEFCARCLYPGCTAELWAGTGPKAWDNLKTHQNHKHAAWISGKTKWERCEMTEHSRGEDA</sequence>
<dbReference type="Proteomes" id="UP001307849">
    <property type="component" value="Unassembled WGS sequence"/>
</dbReference>
<feature type="region of interest" description="Disordered" evidence="1">
    <location>
        <begin position="252"/>
        <end position="277"/>
    </location>
</feature>
<dbReference type="PROSITE" id="PS00028">
    <property type="entry name" value="ZINC_FINGER_C2H2_1"/>
    <property type="match status" value="1"/>
</dbReference>
<evidence type="ECO:0000313" key="3">
    <source>
        <dbReference type="EMBL" id="KAK6497189.1"/>
    </source>
</evidence>
<proteinExistence type="predicted"/>
<organism evidence="3 4">
    <name type="scientific">Arthrobotrys conoides</name>
    <dbReference type="NCBI Taxonomy" id="74498"/>
    <lineage>
        <taxon>Eukaryota</taxon>
        <taxon>Fungi</taxon>
        <taxon>Dikarya</taxon>
        <taxon>Ascomycota</taxon>
        <taxon>Pezizomycotina</taxon>
        <taxon>Orbiliomycetes</taxon>
        <taxon>Orbiliales</taxon>
        <taxon>Orbiliaceae</taxon>
        <taxon>Arthrobotrys</taxon>
    </lineage>
</organism>
<name>A0AAN8N022_9PEZI</name>
<protein>
    <recommendedName>
        <fullName evidence="2">C2H2-type domain-containing protein</fullName>
    </recommendedName>
</protein>
<comment type="caution">
    <text evidence="3">The sequence shown here is derived from an EMBL/GenBank/DDBJ whole genome shotgun (WGS) entry which is preliminary data.</text>
</comment>
<evidence type="ECO:0000256" key="1">
    <source>
        <dbReference type="SAM" id="MobiDB-lite"/>
    </source>
</evidence>
<reference evidence="3 4" key="1">
    <citation type="submission" date="2019-10" db="EMBL/GenBank/DDBJ databases">
        <authorList>
            <person name="Palmer J.M."/>
        </authorList>
    </citation>
    <scope>NUCLEOTIDE SEQUENCE [LARGE SCALE GENOMIC DNA]</scope>
    <source>
        <strain evidence="3 4">TWF506</strain>
    </source>
</reference>
<keyword evidence="4" id="KW-1185">Reference proteome</keyword>
<feature type="domain" description="C2H2-type" evidence="2">
    <location>
        <begin position="295"/>
        <end position="318"/>
    </location>
</feature>
<dbReference type="AlphaFoldDB" id="A0AAN8N022"/>
<evidence type="ECO:0000313" key="4">
    <source>
        <dbReference type="Proteomes" id="UP001307849"/>
    </source>
</evidence>
<evidence type="ECO:0000259" key="2">
    <source>
        <dbReference type="PROSITE" id="PS00028"/>
    </source>
</evidence>
<dbReference type="InterPro" id="IPR013087">
    <property type="entry name" value="Znf_C2H2_type"/>
</dbReference>
<accession>A0AAN8N022</accession>